<keyword evidence="4" id="KW-0539">Nucleus</keyword>
<protein>
    <submittedName>
        <fullName evidence="6">Transcription factor bHLH18-like isoform X1</fullName>
    </submittedName>
</protein>
<keyword evidence="3" id="KW-0804">Transcription</keyword>
<name>A0ABM4WYZ4_COFAR</name>
<dbReference type="InterPro" id="IPR052610">
    <property type="entry name" value="bHLH_transcription_regulator"/>
</dbReference>
<dbReference type="GeneID" id="140037051"/>
<keyword evidence="2" id="KW-0805">Transcription regulation</keyword>
<evidence type="ECO:0000313" key="5">
    <source>
        <dbReference type="Proteomes" id="UP001652660"/>
    </source>
</evidence>
<dbReference type="InterPro" id="IPR036638">
    <property type="entry name" value="HLH_DNA-bd_sf"/>
</dbReference>
<keyword evidence="5" id="KW-1185">Reference proteome</keyword>
<comment type="subcellular location">
    <subcellularLocation>
        <location evidence="1">Nucleus</location>
    </subcellularLocation>
</comment>
<accession>A0ABM4WYZ4</accession>
<reference evidence="6" key="1">
    <citation type="submission" date="2025-08" db="UniProtKB">
        <authorList>
            <consortium name="RefSeq"/>
        </authorList>
    </citation>
    <scope>IDENTIFICATION</scope>
    <source>
        <tissue evidence="6">Leaves</tissue>
    </source>
</reference>
<dbReference type="PANTHER" id="PTHR45959:SF2">
    <property type="entry name" value="BHLH TRANSCRIPTION FACTOR"/>
    <property type="match status" value="1"/>
</dbReference>
<evidence type="ECO:0000256" key="4">
    <source>
        <dbReference type="ARBA" id="ARBA00023242"/>
    </source>
</evidence>
<evidence type="ECO:0000256" key="2">
    <source>
        <dbReference type="ARBA" id="ARBA00023015"/>
    </source>
</evidence>
<evidence type="ECO:0000256" key="3">
    <source>
        <dbReference type="ARBA" id="ARBA00023163"/>
    </source>
</evidence>
<proteinExistence type="predicted"/>
<gene>
    <name evidence="6" type="primary">LOC140037051</name>
</gene>
<dbReference type="SUPFAM" id="SSF47459">
    <property type="entry name" value="HLH, helix-loop-helix DNA-binding domain"/>
    <property type="match status" value="1"/>
</dbReference>
<dbReference type="RefSeq" id="XP_071936999.1">
    <property type="nucleotide sequence ID" value="XM_072080898.1"/>
</dbReference>
<organism evidence="5 6">
    <name type="scientific">Coffea arabica</name>
    <name type="common">Arabian coffee</name>
    <dbReference type="NCBI Taxonomy" id="13443"/>
    <lineage>
        <taxon>Eukaryota</taxon>
        <taxon>Viridiplantae</taxon>
        <taxon>Streptophyta</taxon>
        <taxon>Embryophyta</taxon>
        <taxon>Tracheophyta</taxon>
        <taxon>Spermatophyta</taxon>
        <taxon>Magnoliopsida</taxon>
        <taxon>eudicotyledons</taxon>
        <taxon>Gunneridae</taxon>
        <taxon>Pentapetalae</taxon>
        <taxon>asterids</taxon>
        <taxon>lamiids</taxon>
        <taxon>Gentianales</taxon>
        <taxon>Rubiaceae</taxon>
        <taxon>Ixoroideae</taxon>
        <taxon>Gardenieae complex</taxon>
        <taxon>Bertiereae - Coffeeae clade</taxon>
        <taxon>Coffeeae</taxon>
        <taxon>Coffea</taxon>
    </lineage>
</organism>
<evidence type="ECO:0000256" key="1">
    <source>
        <dbReference type="ARBA" id="ARBA00004123"/>
    </source>
</evidence>
<dbReference type="PANTHER" id="PTHR45959">
    <property type="entry name" value="BHLH TRANSCRIPTION FACTOR"/>
    <property type="match status" value="1"/>
</dbReference>
<dbReference type="Proteomes" id="UP001652660">
    <property type="component" value="Chromosome 2e"/>
</dbReference>
<evidence type="ECO:0000313" key="6">
    <source>
        <dbReference type="RefSeq" id="XP_071936999.1"/>
    </source>
</evidence>
<sequence>MDVFDEELSAAAVRYFQYSLVFKRQFIFLHLFLYLSSVSKRQFILLQIFGSLSSVMVAHLFVPERPAKQHKPNGYNLSSIHNVPNFDQASSCPLILTFGNPNMLGINPQQVSLGTLNPEDDAVSEVLTSQGSFVKLDEATNTTVQTKAKKPGGRTRLRTQNYDHVVAERKRNELFSQSFMALSTMVPGLKKMHKTFILEERAKKLEEQTMEPAVLVKKPQLLVENEGYLDDMAGPDEQPRIEI</sequence>